<evidence type="ECO:0000313" key="9">
    <source>
        <dbReference type="Proteomes" id="UP000269198"/>
    </source>
</evidence>
<evidence type="ECO:0000256" key="4">
    <source>
        <dbReference type="ARBA" id="ARBA00022989"/>
    </source>
</evidence>
<evidence type="ECO:0000256" key="2">
    <source>
        <dbReference type="ARBA" id="ARBA00022475"/>
    </source>
</evidence>
<gene>
    <name evidence="8" type="ORF">EFW17_16225</name>
</gene>
<keyword evidence="5 6" id="KW-0472">Membrane</keyword>
<accession>A0A3N0E698</accession>
<evidence type="ECO:0000259" key="7">
    <source>
        <dbReference type="Pfam" id="PF00482"/>
    </source>
</evidence>
<comment type="caution">
    <text evidence="8">The sequence shown here is derived from an EMBL/GenBank/DDBJ whole genome shotgun (WGS) entry which is preliminary data.</text>
</comment>
<dbReference type="InterPro" id="IPR018076">
    <property type="entry name" value="T2SS_GspF_dom"/>
</dbReference>
<proteinExistence type="predicted"/>
<dbReference type="GO" id="GO:0005886">
    <property type="term" value="C:plasma membrane"/>
    <property type="evidence" value="ECO:0007669"/>
    <property type="project" value="UniProtKB-SubCell"/>
</dbReference>
<evidence type="ECO:0000256" key="5">
    <source>
        <dbReference type="ARBA" id="ARBA00023136"/>
    </source>
</evidence>
<feature type="transmembrane region" description="Helical" evidence="6">
    <location>
        <begin position="209"/>
        <end position="238"/>
    </location>
</feature>
<dbReference type="PANTHER" id="PTHR35007">
    <property type="entry name" value="INTEGRAL MEMBRANE PROTEIN-RELATED"/>
    <property type="match status" value="1"/>
</dbReference>
<feature type="domain" description="Type II secretion system protein GspF" evidence="7">
    <location>
        <begin position="108"/>
        <end position="229"/>
    </location>
</feature>
<comment type="subcellular location">
    <subcellularLocation>
        <location evidence="1">Cell membrane</location>
        <topology evidence="1">Multi-pass membrane protein</topology>
    </subcellularLocation>
</comment>
<keyword evidence="4 6" id="KW-1133">Transmembrane helix</keyword>
<dbReference type="EMBL" id="RJMB01000017">
    <property type="protein sequence ID" value="RNL83289.1"/>
    <property type="molecule type" value="Genomic_DNA"/>
</dbReference>
<protein>
    <recommendedName>
        <fullName evidence="7">Type II secretion system protein GspF domain-containing protein</fullName>
    </recommendedName>
</protein>
<dbReference type="RefSeq" id="WP_123202258.1">
    <property type="nucleotide sequence ID" value="NZ_RJMB01000017.1"/>
</dbReference>
<dbReference type="OrthoDB" id="3267562at2"/>
<keyword evidence="2" id="KW-1003">Cell membrane</keyword>
<evidence type="ECO:0000256" key="1">
    <source>
        <dbReference type="ARBA" id="ARBA00004651"/>
    </source>
</evidence>
<feature type="transmembrane region" description="Helical" evidence="6">
    <location>
        <begin position="61"/>
        <end position="86"/>
    </location>
</feature>
<dbReference type="AlphaFoldDB" id="A0A3N0E698"/>
<keyword evidence="9" id="KW-1185">Reference proteome</keyword>
<sequence length="244" mass="24607">MSLVALATVAFGAIAVRLLVYDGSFARRRLAALLPPAAPRAEKRNRWLGHLVRASVGCLPALTLALLLDPVAGLVTGAVLGGVLCWRTCRRPGRTAGAGAVAGLPVAVDLLAAGVRAGGTISGVLAAVTPALGGPLGGALAGVAERVRLGAEPAAAWRGPHAPAELAAVGRAIARASETGAPITDILERQATEARQRERTRVHAATQRLGVLVVAPLGLCFLPAFVLIGIVPLAAGLISGLELS</sequence>
<evidence type="ECO:0000256" key="6">
    <source>
        <dbReference type="SAM" id="Phobius"/>
    </source>
</evidence>
<dbReference type="Pfam" id="PF00482">
    <property type="entry name" value="T2SSF"/>
    <property type="match status" value="1"/>
</dbReference>
<keyword evidence="3 6" id="KW-0812">Transmembrane</keyword>
<dbReference type="PANTHER" id="PTHR35007:SF3">
    <property type="entry name" value="POSSIBLE CONSERVED ALANINE RICH MEMBRANE PROTEIN"/>
    <property type="match status" value="1"/>
</dbReference>
<dbReference type="Proteomes" id="UP000269198">
    <property type="component" value="Unassembled WGS sequence"/>
</dbReference>
<evidence type="ECO:0000256" key="3">
    <source>
        <dbReference type="ARBA" id="ARBA00022692"/>
    </source>
</evidence>
<name>A0A3N0E698_9ACTN</name>
<evidence type="ECO:0000313" key="8">
    <source>
        <dbReference type="EMBL" id="RNL83289.1"/>
    </source>
</evidence>
<organism evidence="8 9">
    <name type="scientific">Halostreptopolyspora alba</name>
    <dbReference type="NCBI Taxonomy" id="2487137"/>
    <lineage>
        <taxon>Bacteria</taxon>
        <taxon>Bacillati</taxon>
        <taxon>Actinomycetota</taxon>
        <taxon>Actinomycetes</taxon>
        <taxon>Streptosporangiales</taxon>
        <taxon>Nocardiopsidaceae</taxon>
        <taxon>Halostreptopolyspora</taxon>
    </lineage>
</organism>
<reference evidence="8 9" key="1">
    <citation type="submission" date="2018-11" db="EMBL/GenBank/DDBJ databases">
        <title>The genome draft of YIM 96095.</title>
        <authorList>
            <person name="Tang S.-K."/>
            <person name="Chunyu W.-X."/>
            <person name="Feng Y.-Z."/>
        </authorList>
    </citation>
    <scope>NUCLEOTIDE SEQUENCE [LARGE SCALE GENOMIC DNA]</scope>
    <source>
        <strain evidence="8 9">YIM 96095</strain>
    </source>
</reference>